<accession>A0A101V1C9</accession>
<keyword evidence="3" id="KW-1185">Reference proteome</keyword>
<dbReference type="AlphaFoldDB" id="A0A101V1C9"/>
<evidence type="ECO:0000259" key="1">
    <source>
        <dbReference type="Pfam" id="PF03756"/>
    </source>
</evidence>
<evidence type="ECO:0000313" key="2">
    <source>
        <dbReference type="EMBL" id="KUO20686.1"/>
    </source>
</evidence>
<name>A0A101V1C9_9ACTN</name>
<reference evidence="2 3" key="1">
    <citation type="submission" date="2015-10" db="EMBL/GenBank/DDBJ databases">
        <title>Draft genome sequence of Streptomyces sp. RV15, isolated from a marine sponge.</title>
        <authorList>
            <person name="Ruckert C."/>
            <person name="Abdelmohsen U.R."/>
            <person name="Winkler A."/>
            <person name="Hentschel U."/>
            <person name="Kalinowski J."/>
            <person name="Kampfer P."/>
            <person name="Glaeser S."/>
        </authorList>
    </citation>
    <scope>NUCLEOTIDE SEQUENCE [LARGE SCALE GENOMIC DNA]</scope>
    <source>
        <strain evidence="2 3">RV15</strain>
    </source>
</reference>
<feature type="domain" description="A-factor biosynthesis hotdog" evidence="1">
    <location>
        <begin position="11"/>
        <end position="105"/>
    </location>
</feature>
<dbReference type="Proteomes" id="UP000053260">
    <property type="component" value="Unassembled WGS sequence"/>
</dbReference>
<organism evidence="2 3">
    <name type="scientific">Streptomyces dysideae</name>
    <dbReference type="NCBI Taxonomy" id="909626"/>
    <lineage>
        <taxon>Bacteria</taxon>
        <taxon>Bacillati</taxon>
        <taxon>Actinomycetota</taxon>
        <taxon>Actinomycetes</taxon>
        <taxon>Kitasatosporales</taxon>
        <taxon>Streptomycetaceae</taxon>
        <taxon>Streptomyces</taxon>
    </lineage>
</organism>
<evidence type="ECO:0000313" key="3">
    <source>
        <dbReference type="Proteomes" id="UP000053260"/>
    </source>
</evidence>
<dbReference type="Pfam" id="PF03756">
    <property type="entry name" value="AfsA"/>
    <property type="match status" value="2"/>
</dbReference>
<dbReference type="EMBL" id="LMXB01000031">
    <property type="protein sequence ID" value="KUO20686.1"/>
    <property type="molecule type" value="Genomic_DNA"/>
</dbReference>
<proteinExistence type="predicted"/>
<feature type="domain" description="A-factor biosynthesis hotdog" evidence="1">
    <location>
        <begin position="132"/>
        <end position="260"/>
    </location>
</feature>
<dbReference type="InterPro" id="IPR005509">
    <property type="entry name" value="AfsA_hotdog_dom"/>
</dbReference>
<gene>
    <name evidence="2" type="ORF">AQJ91_12210</name>
</gene>
<sequence>MAFPRKRLVWEAELAIDETDPFFFDHPLEHVPAMLMMESALALAGEAVAAAGHGQPHGFRQLALEFHRFCELNSQPTMRVWEAERPGHWRVELRQNDTLIAAGSVAPFAARGEEAADDTPLPGAVPPVPAVLVHRARQENVLIGALCRRGTDDYTAELLTPPPRHHLRRVGGRLRPLGELIEGVRQFVTLLGHEARDVAVDHRLVVTRIEITLERPVRRAERVLLRTRSLPEARRRGTGTMSFSLSGAGDAGDIGTAQVTGVAMSAEAYARLRASRRQSGEAAR</sequence>
<comment type="caution">
    <text evidence="2">The sequence shown here is derived from an EMBL/GenBank/DDBJ whole genome shotgun (WGS) entry which is preliminary data.</text>
</comment>
<dbReference type="STRING" id="909626.AQJ91_12210"/>
<protein>
    <recommendedName>
        <fullName evidence="1">A-factor biosynthesis hotdog domain-containing protein</fullName>
    </recommendedName>
</protein>